<dbReference type="Proteomes" id="UP000054217">
    <property type="component" value="Unassembled WGS sequence"/>
</dbReference>
<organism evidence="1 2">
    <name type="scientific">Pisolithus tinctorius Marx 270</name>
    <dbReference type="NCBI Taxonomy" id="870435"/>
    <lineage>
        <taxon>Eukaryota</taxon>
        <taxon>Fungi</taxon>
        <taxon>Dikarya</taxon>
        <taxon>Basidiomycota</taxon>
        <taxon>Agaricomycotina</taxon>
        <taxon>Agaricomycetes</taxon>
        <taxon>Agaricomycetidae</taxon>
        <taxon>Boletales</taxon>
        <taxon>Sclerodermatineae</taxon>
        <taxon>Pisolithaceae</taxon>
        <taxon>Pisolithus</taxon>
    </lineage>
</organism>
<gene>
    <name evidence="1" type="ORF">M404DRAFT_999816</name>
</gene>
<accession>A0A0C3K6L8</accession>
<evidence type="ECO:0000313" key="2">
    <source>
        <dbReference type="Proteomes" id="UP000054217"/>
    </source>
</evidence>
<reference evidence="1 2" key="1">
    <citation type="submission" date="2014-04" db="EMBL/GenBank/DDBJ databases">
        <authorList>
            <consortium name="DOE Joint Genome Institute"/>
            <person name="Kuo A."/>
            <person name="Kohler A."/>
            <person name="Costa M.D."/>
            <person name="Nagy L.G."/>
            <person name="Floudas D."/>
            <person name="Copeland A."/>
            <person name="Barry K.W."/>
            <person name="Cichocki N."/>
            <person name="Veneault-Fourrey C."/>
            <person name="LaButti K."/>
            <person name="Lindquist E.A."/>
            <person name="Lipzen A."/>
            <person name="Lundell T."/>
            <person name="Morin E."/>
            <person name="Murat C."/>
            <person name="Sun H."/>
            <person name="Tunlid A."/>
            <person name="Henrissat B."/>
            <person name="Grigoriev I.V."/>
            <person name="Hibbett D.S."/>
            <person name="Martin F."/>
            <person name="Nordberg H.P."/>
            <person name="Cantor M.N."/>
            <person name="Hua S.X."/>
        </authorList>
    </citation>
    <scope>NUCLEOTIDE SEQUENCE [LARGE SCALE GENOMIC DNA]</scope>
    <source>
        <strain evidence="1 2">Marx 270</strain>
    </source>
</reference>
<keyword evidence="2" id="KW-1185">Reference proteome</keyword>
<dbReference type="HOGENOM" id="CLU_2237700_0_0_1"/>
<sequence length="105" mass="11678">MLCERLRQRFSVLCFGGNRGVLCCVHTSDSFDSECGEKSTKSTAFVRCRGAEMVKSKRSIPAMCLSCLAPGTHAPGYQQQLMQDEGQMRERMFNSVASQTNERAC</sequence>
<dbReference type="AlphaFoldDB" id="A0A0C3K6L8"/>
<name>A0A0C3K6L8_PISTI</name>
<dbReference type="InParanoid" id="A0A0C3K6L8"/>
<reference evidence="2" key="2">
    <citation type="submission" date="2015-01" db="EMBL/GenBank/DDBJ databases">
        <title>Evolutionary Origins and Diversification of the Mycorrhizal Mutualists.</title>
        <authorList>
            <consortium name="DOE Joint Genome Institute"/>
            <consortium name="Mycorrhizal Genomics Consortium"/>
            <person name="Kohler A."/>
            <person name="Kuo A."/>
            <person name="Nagy L.G."/>
            <person name="Floudas D."/>
            <person name="Copeland A."/>
            <person name="Barry K.W."/>
            <person name="Cichocki N."/>
            <person name="Veneault-Fourrey C."/>
            <person name="LaButti K."/>
            <person name="Lindquist E.A."/>
            <person name="Lipzen A."/>
            <person name="Lundell T."/>
            <person name="Morin E."/>
            <person name="Murat C."/>
            <person name="Riley R."/>
            <person name="Ohm R."/>
            <person name="Sun H."/>
            <person name="Tunlid A."/>
            <person name="Henrissat B."/>
            <person name="Grigoriev I.V."/>
            <person name="Hibbett D.S."/>
            <person name="Martin F."/>
        </authorList>
    </citation>
    <scope>NUCLEOTIDE SEQUENCE [LARGE SCALE GENOMIC DNA]</scope>
    <source>
        <strain evidence="2">Marx 270</strain>
    </source>
</reference>
<evidence type="ECO:0000313" key="1">
    <source>
        <dbReference type="EMBL" id="KIO05237.1"/>
    </source>
</evidence>
<proteinExistence type="predicted"/>
<protein>
    <submittedName>
        <fullName evidence="1">Uncharacterized protein</fullName>
    </submittedName>
</protein>
<dbReference type="EMBL" id="KN831967">
    <property type="protein sequence ID" value="KIO05237.1"/>
    <property type="molecule type" value="Genomic_DNA"/>
</dbReference>